<dbReference type="PATRIC" id="fig|1486262.3.peg.4467"/>
<feature type="transmembrane region" description="Helical" evidence="7">
    <location>
        <begin position="141"/>
        <end position="161"/>
    </location>
</feature>
<feature type="transmembrane region" description="Helical" evidence="7">
    <location>
        <begin position="50"/>
        <end position="70"/>
    </location>
</feature>
<dbReference type="AlphaFoldDB" id="A0A0D5LV89"/>
<keyword evidence="10" id="KW-1185">Reference proteome</keyword>
<feature type="transmembrane region" description="Helical" evidence="7">
    <location>
        <begin position="107"/>
        <end position="129"/>
    </location>
</feature>
<feature type="transmembrane region" description="Helical" evidence="7">
    <location>
        <begin position="282"/>
        <end position="302"/>
    </location>
</feature>
<feature type="transmembrane region" description="Helical" evidence="7">
    <location>
        <begin position="173"/>
        <end position="190"/>
    </location>
</feature>
<evidence type="ECO:0000313" key="9">
    <source>
        <dbReference type="EMBL" id="AJY47682.1"/>
    </source>
</evidence>
<keyword evidence="5 7" id="KW-1133">Transmembrane helix</keyword>
<dbReference type="OrthoDB" id="7283458at2"/>
<keyword evidence="3" id="KW-1003">Cell membrane</keyword>
<dbReference type="InterPro" id="IPR050171">
    <property type="entry name" value="MFS_Transporters"/>
</dbReference>
<dbReference type="InterPro" id="IPR011701">
    <property type="entry name" value="MFS"/>
</dbReference>
<evidence type="ECO:0000256" key="3">
    <source>
        <dbReference type="ARBA" id="ARBA00022475"/>
    </source>
</evidence>
<feature type="transmembrane region" description="Helical" evidence="7">
    <location>
        <begin position="308"/>
        <end position="331"/>
    </location>
</feature>
<dbReference type="PANTHER" id="PTHR23517">
    <property type="entry name" value="RESISTANCE PROTEIN MDTM, PUTATIVE-RELATED-RELATED"/>
    <property type="match status" value="1"/>
</dbReference>
<proteinExistence type="predicted"/>
<dbReference type="RefSeq" id="WP_045684275.1">
    <property type="nucleotide sequence ID" value="NZ_CP010803.1"/>
</dbReference>
<dbReference type="InterPro" id="IPR020846">
    <property type="entry name" value="MFS_dom"/>
</dbReference>
<evidence type="ECO:0000256" key="7">
    <source>
        <dbReference type="SAM" id="Phobius"/>
    </source>
</evidence>
<dbReference type="Pfam" id="PF07690">
    <property type="entry name" value="MFS_1"/>
    <property type="match status" value="1"/>
</dbReference>
<keyword evidence="6 7" id="KW-0472">Membrane</keyword>
<dbReference type="SUPFAM" id="SSF103473">
    <property type="entry name" value="MFS general substrate transporter"/>
    <property type="match status" value="1"/>
</dbReference>
<feature type="domain" description="Major facilitator superfamily (MFS) profile" evidence="8">
    <location>
        <begin position="1"/>
        <end position="397"/>
    </location>
</feature>
<gene>
    <name evidence="9" type="ORF">TM49_21620</name>
</gene>
<organism evidence="9 10">
    <name type="scientific">Martelella endophytica</name>
    <dbReference type="NCBI Taxonomy" id="1486262"/>
    <lineage>
        <taxon>Bacteria</taxon>
        <taxon>Pseudomonadati</taxon>
        <taxon>Pseudomonadota</taxon>
        <taxon>Alphaproteobacteria</taxon>
        <taxon>Hyphomicrobiales</taxon>
        <taxon>Aurantimonadaceae</taxon>
        <taxon>Martelella</taxon>
    </lineage>
</organism>
<dbReference type="KEGG" id="mey:TM49_21620"/>
<dbReference type="InterPro" id="IPR036259">
    <property type="entry name" value="MFS_trans_sf"/>
</dbReference>
<feature type="transmembrane region" description="Helical" evidence="7">
    <location>
        <begin position="375"/>
        <end position="392"/>
    </location>
</feature>
<reference evidence="9 10" key="1">
    <citation type="journal article" date="2015" name="Genome Announc.">
        <title>Complete genome sequence of Martelella endophytica YC6887, which has antifungal activity associated with a halophyte.</title>
        <authorList>
            <person name="Khan A."/>
            <person name="Khan H."/>
            <person name="Chung E.J."/>
            <person name="Hossain M.T."/>
            <person name="Chung Y.R."/>
        </authorList>
    </citation>
    <scope>NUCLEOTIDE SEQUENCE [LARGE SCALE GENOMIC DNA]</scope>
    <source>
        <strain evidence="9">YC6887</strain>
    </source>
</reference>
<feature type="transmembrane region" description="Helical" evidence="7">
    <location>
        <begin position="254"/>
        <end position="275"/>
    </location>
</feature>
<evidence type="ECO:0000256" key="2">
    <source>
        <dbReference type="ARBA" id="ARBA00022448"/>
    </source>
</evidence>
<sequence>MSDTLSIASPIRARSGFWIMMAGSAVMMATASAPSPFYPVLKQELGFSSAMMTAIFAIYAVALLLTLLIAGSLSDHIGRRPVLSAGFFILGLSALIFATASDVTGLLVARVIQGIGCGLLLSTLPATIVDLEPAAMPGLAAICNAVLPLGGLAIGSLAAGLVMDFGGAPKAEVFGGIVGMSLVFVFIVWLQPETAPRHEGLLRSLTPRLGVPPRARGAFWRGAPAIFAGWATGGLYLSLGPAIVSSIFGHTDFVLQGLVVTLMAGGGAAATLFATRHAPRRPTLIGASVLAIGTVVTLIAIAGHLFALYLAALAAGGAGFGACFYGVMRTLGPLAAPDERSELFASLFTLSYLAFGVPAVLAGLALPIFGLDATVIVYGGIVALMAAAAALFRKYGTHD</sequence>
<dbReference type="Proteomes" id="UP000032611">
    <property type="component" value="Chromosome"/>
</dbReference>
<dbReference type="HOGENOM" id="CLU_038683_0_1_5"/>
<feature type="transmembrane region" description="Helical" evidence="7">
    <location>
        <begin position="16"/>
        <end position="38"/>
    </location>
</feature>
<evidence type="ECO:0000256" key="4">
    <source>
        <dbReference type="ARBA" id="ARBA00022692"/>
    </source>
</evidence>
<dbReference type="EMBL" id="CP010803">
    <property type="protein sequence ID" value="AJY47682.1"/>
    <property type="molecule type" value="Genomic_DNA"/>
</dbReference>
<evidence type="ECO:0000256" key="5">
    <source>
        <dbReference type="ARBA" id="ARBA00022989"/>
    </source>
</evidence>
<feature type="transmembrane region" description="Helical" evidence="7">
    <location>
        <begin position="343"/>
        <end position="369"/>
    </location>
</feature>
<dbReference type="STRING" id="1486262.TM49_21620"/>
<evidence type="ECO:0000313" key="10">
    <source>
        <dbReference type="Proteomes" id="UP000032611"/>
    </source>
</evidence>
<dbReference type="GO" id="GO:0022857">
    <property type="term" value="F:transmembrane transporter activity"/>
    <property type="evidence" value="ECO:0007669"/>
    <property type="project" value="InterPro"/>
</dbReference>
<dbReference type="PROSITE" id="PS50850">
    <property type="entry name" value="MFS"/>
    <property type="match status" value="1"/>
</dbReference>
<evidence type="ECO:0000256" key="6">
    <source>
        <dbReference type="ARBA" id="ARBA00023136"/>
    </source>
</evidence>
<dbReference type="PANTHER" id="PTHR23517:SF13">
    <property type="entry name" value="MAJOR FACILITATOR SUPERFAMILY MFS_1"/>
    <property type="match status" value="1"/>
</dbReference>
<comment type="subcellular location">
    <subcellularLocation>
        <location evidence="1">Cell membrane</location>
        <topology evidence="1">Multi-pass membrane protein</topology>
    </subcellularLocation>
</comment>
<dbReference type="GO" id="GO:0005886">
    <property type="term" value="C:plasma membrane"/>
    <property type="evidence" value="ECO:0007669"/>
    <property type="project" value="UniProtKB-SubCell"/>
</dbReference>
<name>A0A0D5LV89_MAREN</name>
<feature type="transmembrane region" description="Helical" evidence="7">
    <location>
        <begin position="82"/>
        <end position="101"/>
    </location>
</feature>
<accession>A0A0D5LV89</accession>
<protein>
    <submittedName>
        <fullName evidence="9">Major facilitator transporter</fullName>
    </submittedName>
</protein>
<evidence type="ECO:0000259" key="8">
    <source>
        <dbReference type="PROSITE" id="PS50850"/>
    </source>
</evidence>
<keyword evidence="2" id="KW-0813">Transport</keyword>
<feature type="transmembrane region" description="Helical" evidence="7">
    <location>
        <begin position="225"/>
        <end position="248"/>
    </location>
</feature>
<evidence type="ECO:0000256" key="1">
    <source>
        <dbReference type="ARBA" id="ARBA00004651"/>
    </source>
</evidence>
<dbReference type="Gene3D" id="1.20.1250.20">
    <property type="entry name" value="MFS general substrate transporter like domains"/>
    <property type="match status" value="1"/>
</dbReference>
<keyword evidence="4 7" id="KW-0812">Transmembrane</keyword>